<keyword evidence="3" id="KW-0295">Fungicide</keyword>
<dbReference type="GO" id="GO:0050832">
    <property type="term" value="P:defense response to fungus"/>
    <property type="evidence" value="ECO:0007669"/>
    <property type="project" value="UniProtKB-KW"/>
</dbReference>
<keyword evidence="8" id="KW-1185">Reference proteome</keyword>
<feature type="signal peptide" evidence="6">
    <location>
        <begin position="1"/>
        <end position="29"/>
    </location>
</feature>
<protein>
    <submittedName>
        <fullName evidence="7">Uncharacterized protein</fullName>
    </submittedName>
</protein>
<organism evidence="7 8">
    <name type="scientific">Cucumis sativus</name>
    <name type="common">Cucumber</name>
    <dbReference type="NCBI Taxonomy" id="3659"/>
    <lineage>
        <taxon>Eukaryota</taxon>
        <taxon>Viridiplantae</taxon>
        <taxon>Streptophyta</taxon>
        <taxon>Embryophyta</taxon>
        <taxon>Tracheophyta</taxon>
        <taxon>Spermatophyta</taxon>
        <taxon>Magnoliopsida</taxon>
        <taxon>eudicotyledons</taxon>
        <taxon>Gunneridae</taxon>
        <taxon>Pentapetalae</taxon>
        <taxon>rosids</taxon>
        <taxon>fabids</taxon>
        <taxon>Cucurbitales</taxon>
        <taxon>Cucurbitaceae</taxon>
        <taxon>Benincaseae</taxon>
        <taxon>Cucumis</taxon>
    </lineage>
</organism>
<keyword evidence="4" id="KW-0611">Plant defense</keyword>
<sequence>MSRISSSQFFIVFLLLSVAWMGMPKVANAKVCADKLYDVGCVADECKQRCSAKYPNDSSSQCLSLPPIPFHNACLCFYNCA</sequence>
<reference evidence="7 8" key="1">
    <citation type="journal article" date="2009" name="Nat. Genet.">
        <title>The genome of the cucumber, Cucumis sativus L.</title>
        <authorList>
            <person name="Huang S."/>
            <person name="Li R."/>
            <person name="Zhang Z."/>
            <person name="Li L."/>
            <person name="Gu X."/>
            <person name="Fan W."/>
            <person name="Lucas W.J."/>
            <person name="Wang X."/>
            <person name="Xie B."/>
            <person name="Ni P."/>
            <person name="Ren Y."/>
            <person name="Zhu H."/>
            <person name="Li J."/>
            <person name="Lin K."/>
            <person name="Jin W."/>
            <person name="Fei Z."/>
            <person name="Li G."/>
            <person name="Staub J."/>
            <person name="Kilian A."/>
            <person name="van der Vossen E.A."/>
            <person name="Wu Y."/>
            <person name="Guo J."/>
            <person name="He J."/>
            <person name="Jia Z."/>
            <person name="Ren Y."/>
            <person name="Tian G."/>
            <person name="Lu Y."/>
            <person name="Ruan J."/>
            <person name="Qian W."/>
            <person name="Wang M."/>
            <person name="Huang Q."/>
            <person name="Li B."/>
            <person name="Xuan Z."/>
            <person name="Cao J."/>
            <person name="Asan"/>
            <person name="Wu Z."/>
            <person name="Zhang J."/>
            <person name="Cai Q."/>
            <person name="Bai Y."/>
            <person name="Zhao B."/>
            <person name="Han Y."/>
            <person name="Li Y."/>
            <person name="Li X."/>
            <person name="Wang S."/>
            <person name="Shi Q."/>
            <person name="Liu S."/>
            <person name="Cho W.K."/>
            <person name="Kim J.Y."/>
            <person name="Xu Y."/>
            <person name="Heller-Uszynska K."/>
            <person name="Miao H."/>
            <person name="Cheng Z."/>
            <person name="Zhang S."/>
            <person name="Wu J."/>
            <person name="Yang Y."/>
            <person name="Kang H."/>
            <person name="Li M."/>
            <person name="Liang H."/>
            <person name="Ren X."/>
            <person name="Shi Z."/>
            <person name="Wen M."/>
            <person name="Jian M."/>
            <person name="Yang H."/>
            <person name="Zhang G."/>
            <person name="Yang Z."/>
            <person name="Chen R."/>
            <person name="Liu S."/>
            <person name="Li J."/>
            <person name="Ma L."/>
            <person name="Liu H."/>
            <person name="Zhou Y."/>
            <person name="Zhao J."/>
            <person name="Fang X."/>
            <person name="Li G."/>
            <person name="Fang L."/>
            <person name="Li Y."/>
            <person name="Liu D."/>
            <person name="Zheng H."/>
            <person name="Zhang Y."/>
            <person name="Qin N."/>
            <person name="Li Z."/>
            <person name="Yang G."/>
            <person name="Yang S."/>
            <person name="Bolund L."/>
            <person name="Kristiansen K."/>
            <person name="Zheng H."/>
            <person name="Li S."/>
            <person name="Zhang X."/>
            <person name="Yang H."/>
            <person name="Wang J."/>
            <person name="Sun R."/>
            <person name="Zhang B."/>
            <person name="Jiang S."/>
            <person name="Wang J."/>
            <person name="Du Y."/>
            <person name="Li S."/>
        </authorList>
    </citation>
    <scope>NUCLEOTIDE SEQUENCE [LARGE SCALE GENOMIC DNA]</scope>
    <source>
        <strain evidence="8">cv. 9930</strain>
    </source>
</reference>
<gene>
    <name evidence="7" type="ORF">Csa_5G634340</name>
</gene>
<dbReference type="InterPro" id="IPR010851">
    <property type="entry name" value="DEFL"/>
</dbReference>
<evidence type="ECO:0000256" key="5">
    <source>
        <dbReference type="ARBA" id="ARBA00023157"/>
    </source>
</evidence>
<dbReference type="AlphaFoldDB" id="A0A0A0KS76"/>
<evidence type="ECO:0000256" key="2">
    <source>
        <dbReference type="ARBA" id="ARBA00022529"/>
    </source>
</evidence>
<evidence type="ECO:0000256" key="4">
    <source>
        <dbReference type="ARBA" id="ARBA00022821"/>
    </source>
</evidence>
<reference evidence="7 8" key="4">
    <citation type="journal article" date="2011" name="BMC Genomics">
        <title>RNA-Seq improves annotation of protein-coding genes in the cucumber genome.</title>
        <authorList>
            <person name="Li Z."/>
            <person name="Zhang Z."/>
            <person name="Yan P."/>
            <person name="Huang S."/>
            <person name="Fei Z."/>
            <person name="Lin K."/>
        </authorList>
    </citation>
    <scope>NUCLEOTIDE SEQUENCE [LARGE SCALE GENOMIC DNA]</scope>
    <source>
        <strain evidence="8">cv. 9930</strain>
    </source>
</reference>
<reference evidence="7 8" key="3">
    <citation type="journal article" date="2010" name="BMC Genomics">
        <title>Transcriptome sequencing and comparative analysis of cucumber flowers with different sex types.</title>
        <authorList>
            <person name="Guo S."/>
            <person name="Zheng Y."/>
            <person name="Joung J.G."/>
            <person name="Liu S."/>
            <person name="Zhang Z."/>
            <person name="Crasta O.R."/>
            <person name="Sobral B.W."/>
            <person name="Xu Y."/>
            <person name="Huang S."/>
            <person name="Fei Z."/>
        </authorList>
    </citation>
    <scope>NUCLEOTIDE SEQUENCE [LARGE SCALE GENOMIC DNA]</scope>
    <source>
        <strain evidence="8">cv. 9930</strain>
    </source>
</reference>
<dbReference type="Pfam" id="PF07333">
    <property type="entry name" value="SLR1-BP"/>
    <property type="match status" value="1"/>
</dbReference>
<evidence type="ECO:0000256" key="6">
    <source>
        <dbReference type="SAM" id="SignalP"/>
    </source>
</evidence>
<keyword evidence="2" id="KW-0929">Antimicrobial</keyword>
<accession>A0A0A0KS76</accession>
<evidence type="ECO:0000313" key="7">
    <source>
        <dbReference type="EMBL" id="KGN52438.1"/>
    </source>
</evidence>
<name>A0A0A0KS76_CUCSA</name>
<keyword evidence="6" id="KW-0732">Signal</keyword>
<proteinExistence type="inferred from homology"/>
<evidence type="ECO:0000313" key="8">
    <source>
        <dbReference type="Proteomes" id="UP000029981"/>
    </source>
</evidence>
<dbReference type="PANTHER" id="PTHR33830">
    <property type="entry name" value="DEFENSIN-LIKE PROTEIN 184-RELATED"/>
    <property type="match status" value="1"/>
</dbReference>
<feature type="chain" id="PRO_5001965354" evidence="6">
    <location>
        <begin position="30"/>
        <end position="81"/>
    </location>
</feature>
<keyword evidence="5" id="KW-1015">Disulfide bond</keyword>
<dbReference type="PANTHER" id="PTHR33830:SF21">
    <property type="entry name" value="DEFENSIN-LIKE PROTEIN 165-RELATED"/>
    <property type="match status" value="1"/>
</dbReference>
<reference evidence="7 8" key="2">
    <citation type="journal article" date="2009" name="PLoS ONE">
        <title>An integrated genetic and cytogenetic map of the cucumber genome.</title>
        <authorList>
            <person name="Ren Y."/>
            <person name="Zhang Z."/>
            <person name="Liu J."/>
            <person name="Staub J.E."/>
            <person name="Han Y."/>
            <person name="Cheng Z."/>
            <person name="Li X."/>
            <person name="Lu J."/>
            <person name="Miao H."/>
            <person name="Kang H."/>
            <person name="Xie B."/>
            <person name="Gu X."/>
            <person name="Wang X."/>
            <person name="Du Y."/>
            <person name="Jin W."/>
            <person name="Huang S."/>
        </authorList>
    </citation>
    <scope>NUCLEOTIDE SEQUENCE [LARGE SCALE GENOMIC DNA]</scope>
    <source>
        <strain evidence="8">cv. 9930</strain>
    </source>
</reference>
<evidence type="ECO:0000256" key="3">
    <source>
        <dbReference type="ARBA" id="ARBA00022577"/>
    </source>
</evidence>
<dbReference type="Gramene" id="KGN52438">
    <property type="protein sequence ID" value="KGN52438"/>
    <property type="gene ID" value="Csa_5G634340"/>
</dbReference>
<dbReference type="EMBL" id="CM002926">
    <property type="protein sequence ID" value="KGN52438.1"/>
    <property type="molecule type" value="Genomic_DNA"/>
</dbReference>
<evidence type="ECO:0000256" key="1">
    <source>
        <dbReference type="ARBA" id="ARBA00006722"/>
    </source>
</evidence>
<comment type="similarity">
    <text evidence="1">Belongs to the DEFL family.</text>
</comment>
<dbReference type="Proteomes" id="UP000029981">
    <property type="component" value="Chromosome 5"/>
</dbReference>
<dbReference type="GO" id="GO:0031640">
    <property type="term" value="P:killing of cells of another organism"/>
    <property type="evidence" value="ECO:0007669"/>
    <property type="project" value="UniProtKB-KW"/>
</dbReference>